<dbReference type="InterPro" id="IPR001466">
    <property type="entry name" value="Beta-lactam-related"/>
</dbReference>
<comment type="caution">
    <text evidence="9">The sequence shown here is derived from an EMBL/GenBank/DDBJ whole genome shotgun (WGS) entry which is preliminary data.</text>
</comment>
<dbReference type="InterPro" id="IPR050491">
    <property type="entry name" value="AmpC-like"/>
</dbReference>
<dbReference type="InterPro" id="IPR058136">
    <property type="entry name" value="AmpC"/>
</dbReference>
<feature type="chain" id="PRO_5016622499" description="Beta-lactamase" evidence="7">
    <location>
        <begin position="26"/>
        <end position="394"/>
    </location>
</feature>
<evidence type="ECO:0000259" key="8">
    <source>
        <dbReference type="Pfam" id="PF00144"/>
    </source>
</evidence>
<dbReference type="NCBIfam" id="NF033085">
    <property type="entry name" value="bla_class_C"/>
    <property type="match status" value="1"/>
</dbReference>
<dbReference type="EMBL" id="NAAC01000029">
    <property type="protein sequence ID" value="RDJ06405.1"/>
    <property type="molecule type" value="Genomic_DNA"/>
</dbReference>
<proteinExistence type="inferred from homology"/>
<dbReference type="GO" id="GO:0030288">
    <property type="term" value="C:outer membrane-bounded periplasmic space"/>
    <property type="evidence" value="ECO:0007669"/>
    <property type="project" value="InterPro"/>
</dbReference>
<dbReference type="Proteomes" id="UP000254939">
    <property type="component" value="Unassembled WGS sequence"/>
</dbReference>
<accession>A0A370KKQ9</accession>
<name>A0A370KKQ9_9HYPH</name>
<comment type="catalytic activity">
    <reaction evidence="1 6">
        <text>a beta-lactam + H2O = a substituted beta-amino acid</text>
        <dbReference type="Rhea" id="RHEA:20401"/>
        <dbReference type="ChEBI" id="CHEBI:15377"/>
        <dbReference type="ChEBI" id="CHEBI:35627"/>
        <dbReference type="ChEBI" id="CHEBI:140347"/>
        <dbReference type="EC" id="3.5.2.6"/>
    </reaction>
</comment>
<organism evidence="9 10">
    <name type="scientific">Rhizobium grahamii</name>
    <dbReference type="NCBI Taxonomy" id="1120045"/>
    <lineage>
        <taxon>Bacteria</taxon>
        <taxon>Pseudomonadati</taxon>
        <taxon>Pseudomonadota</taxon>
        <taxon>Alphaproteobacteria</taxon>
        <taxon>Hyphomicrobiales</taxon>
        <taxon>Rhizobiaceae</taxon>
        <taxon>Rhizobium/Agrobacterium group</taxon>
        <taxon>Rhizobium</taxon>
    </lineage>
</organism>
<dbReference type="PANTHER" id="PTHR46825">
    <property type="entry name" value="D-ALANYL-D-ALANINE-CARBOXYPEPTIDASE/ENDOPEPTIDASE AMPH"/>
    <property type="match status" value="1"/>
</dbReference>
<dbReference type="GO" id="GO:0046677">
    <property type="term" value="P:response to antibiotic"/>
    <property type="evidence" value="ECO:0007669"/>
    <property type="project" value="UniProtKB-UniRule"/>
</dbReference>
<dbReference type="OrthoDB" id="5377431at2"/>
<dbReference type="Pfam" id="PF00144">
    <property type="entry name" value="Beta-lactamase"/>
    <property type="match status" value="1"/>
</dbReference>
<evidence type="ECO:0000313" key="9">
    <source>
        <dbReference type="EMBL" id="RDJ06405.1"/>
    </source>
</evidence>
<feature type="signal peptide" evidence="7">
    <location>
        <begin position="1"/>
        <end position="25"/>
    </location>
</feature>
<dbReference type="GO" id="GO:0017001">
    <property type="term" value="P:antibiotic catabolic process"/>
    <property type="evidence" value="ECO:0007669"/>
    <property type="project" value="InterPro"/>
</dbReference>
<evidence type="ECO:0000256" key="2">
    <source>
        <dbReference type="ARBA" id="ARBA00007840"/>
    </source>
</evidence>
<keyword evidence="4 6" id="KW-0378">Hydrolase</keyword>
<dbReference type="GO" id="GO:0008800">
    <property type="term" value="F:beta-lactamase activity"/>
    <property type="evidence" value="ECO:0007669"/>
    <property type="project" value="UniProtKB-UniRule"/>
</dbReference>
<protein>
    <recommendedName>
        <fullName evidence="3 6">Beta-lactamase</fullName>
        <ecNumber evidence="3 6">3.5.2.6</ecNumber>
    </recommendedName>
</protein>
<dbReference type="PROSITE" id="PS00336">
    <property type="entry name" value="BETA_LACTAMASE_C"/>
    <property type="match status" value="1"/>
</dbReference>
<keyword evidence="5 6" id="KW-0046">Antibiotic resistance</keyword>
<evidence type="ECO:0000256" key="3">
    <source>
        <dbReference type="ARBA" id="ARBA00012865"/>
    </source>
</evidence>
<comment type="similarity">
    <text evidence="2 6">Belongs to the class-C beta-lactamase family.</text>
</comment>
<dbReference type="AlphaFoldDB" id="A0A370KKQ9"/>
<dbReference type="Gene3D" id="3.40.710.10">
    <property type="entry name" value="DD-peptidase/beta-lactamase superfamily"/>
    <property type="match status" value="1"/>
</dbReference>
<evidence type="ECO:0000313" key="10">
    <source>
        <dbReference type="Proteomes" id="UP000254939"/>
    </source>
</evidence>
<reference evidence="9 10" key="1">
    <citation type="submission" date="2017-03" db="EMBL/GenBank/DDBJ databases">
        <title>Genome analysis of Rhizobial strains effectives or ineffectives for nitrogen fixation isolated from bean seeds.</title>
        <authorList>
            <person name="Peralta H."/>
            <person name="Aguilar-Vera A."/>
            <person name="Mora Y."/>
            <person name="Vargas-Lagunas C."/>
            <person name="Girard L."/>
            <person name="Mora J."/>
        </authorList>
    </citation>
    <scope>NUCLEOTIDE SEQUENCE [LARGE SCALE GENOMIC DNA]</scope>
    <source>
        <strain evidence="9 10">CCGM3</strain>
    </source>
</reference>
<sequence>MRNISQSTLGILATASVLIGAGAHAAERQSELAGVVNAIAVPLMAKNNIPGMAIAVTVGGKHYTYNYGVASKASGQKVTDATLFEIGSVSKTFTATLAGYAQASGDLSFTDSPDKYLPELAASRLAGATMLDLGTYTAGGLPLQFPDDVTDHKAMVGYYKSWKPAYAPGTYRVYSNPSIGLFGYAAAKAMGWPFDDLMQQKLFLALGLSHTFIAVPKADDENYAYGYSKAGKAIRVSPGVLDSEAYGVKMSASDMLRFVEANMDGSDLDKTMQSALAATHTGYYRIGSMTQGLGWEMYKYPTTLDQLLAGNSADMTLKANEIEKLSPPRPPAKDMLLNKTGSTNGFGAYVAFVPSKSIGIVLFANKNYPNSERVKAAYKILATLDDDLPAANAD</sequence>
<dbReference type="InterPro" id="IPR001586">
    <property type="entry name" value="Beta-lactam_class-C_AS"/>
</dbReference>
<evidence type="ECO:0000256" key="4">
    <source>
        <dbReference type="ARBA" id="ARBA00022801"/>
    </source>
</evidence>
<evidence type="ECO:0000256" key="1">
    <source>
        <dbReference type="ARBA" id="ARBA00001526"/>
    </source>
</evidence>
<dbReference type="InterPro" id="IPR012338">
    <property type="entry name" value="Beta-lactam/transpept-like"/>
</dbReference>
<dbReference type="RefSeq" id="WP_016557629.1">
    <property type="nucleotide sequence ID" value="NZ_KZ857266.1"/>
</dbReference>
<feature type="domain" description="Beta-lactamase-related" evidence="8">
    <location>
        <begin position="37"/>
        <end position="383"/>
    </location>
</feature>
<evidence type="ECO:0000256" key="6">
    <source>
        <dbReference type="RuleBase" id="RU361140"/>
    </source>
</evidence>
<evidence type="ECO:0000256" key="7">
    <source>
        <dbReference type="SAM" id="SignalP"/>
    </source>
</evidence>
<evidence type="ECO:0000256" key="5">
    <source>
        <dbReference type="ARBA" id="ARBA00023251"/>
    </source>
</evidence>
<keyword evidence="7" id="KW-0732">Signal</keyword>
<dbReference type="PANTHER" id="PTHR46825:SF8">
    <property type="entry name" value="BETA-LACTAMASE-RELATED"/>
    <property type="match status" value="1"/>
</dbReference>
<gene>
    <name evidence="9" type="ORF">B5K06_22995</name>
</gene>
<dbReference type="EC" id="3.5.2.6" evidence="3 6"/>
<dbReference type="SUPFAM" id="SSF56601">
    <property type="entry name" value="beta-lactamase/transpeptidase-like"/>
    <property type="match status" value="1"/>
</dbReference>